<sequence>MAQNLAFLVFLLVPGVHGCGIQPMGIYVSRRIFQWMKVHMKDNLYMKFKNQKARAKRGSNTRPKDLQSLARTTELLTRLLGKVAKLVLYKRCHILPLIVY</sequence>
<reference evidence="1" key="1">
    <citation type="submission" date="2018-02" db="EMBL/GenBank/DDBJ databases">
        <title>The genomes of Aspergillus section Nigri reveals drivers in fungal speciation.</title>
        <authorList>
            <consortium name="DOE Joint Genome Institute"/>
            <person name="Vesth T.C."/>
            <person name="Nybo J."/>
            <person name="Theobald S."/>
            <person name="Brandl J."/>
            <person name="Frisvad J.C."/>
            <person name="Nielsen K.F."/>
            <person name="Lyhne E.K."/>
            <person name="Kogle M.E."/>
            <person name="Kuo A."/>
            <person name="Riley R."/>
            <person name="Clum A."/>
            <person name="Nolan M."/>
            <person name="Lipzen A."/>
            <person name="Salamov A."/>
            <person name="Henrissat B."/>
            <person name="Wiebenga A."/>
            <person name="De vries R.P."/>
            <person name="Grigoriev I.V."/>
            <person name="Mortensen U.H."/>
            <person name="Andersen M.R."/>
            <person name="Baker S.E."/>
        </authorList>
    </citation>
    <scope>NUCLEOTIDE SEQUENCE</scope>
    <source>
        <strain evidence="1">CBS 115574</strain>
    </source>
</reference>
<name>A0ACD1IIM8_9EURO</name>
<evidence type="ECO:0000313" key="2">
    <source>
        <dbReference type="Proteomes" id="UP000249748"/>
    </source>
</evidence>
<accession>A0ACD1IIM8</accession>
<gene>
    <name evidence="1" type="ORF">BO79DRAFT_216718</name>
</gene>
<evidence type="ECO:0000313" key="1">
    <source>
        <dbReference type="EMBL" id="RAK89885.1"/>
    </source>
</evidence>
<organism evidence="1 2">
    <name type="scientific">Aspergillus costaricaensis CBS 115574</name>
    <dbReference type="NCBI Taxonomy" id="1448317"/>
    <lineage>
        <taxon>Eukaryota</taxon>
        <taxon>Fungi</taxon>
        <taxon>Dikarya</taxon>
        <taxon>Ascomycota</taxon>
        <taxon>Pezizomycotina</taxon>
        <taxon>Eurotiomycetes</taxon>
        <taxon>Eurotiomycetidae</taxon>
        <taxon>Eurotiales</taxon>
        <taxon>Aspergillaceae</taxon>
        <taxon>Aspergillus</taxon>
        <taxon>Aspergillus subgen. Circumdati</taxon>
    </lineage>
</organism>
<proteinExistence type="predicted"/>
<dbReference type="Proteomes" id="UP000249748">
    <property type="component" value="Unassembled WGS sequence"/>
</dbReference>
<protein>
    <submittedName>
        <fullName evidence="1">Uncharacterized protein</fullName>
    </submittedName>
</protein>
<dbReference type="EMBL" id="KZ824546">
    <property type="protein sequence ID" value="RAK89885.1"/>
    <property type="molecule type" value="Genomic_DNA"/>
</dbReference>
<keyword evidence="2" id="KW-1185">Reference proteome</keyword>